<reference evidence="3" key="1">
    <citation type="journal article" date="2019" name="Int. J. Syst. Evol. Microbiol.">
        <title>The Global Catalogue of Microorganisms (GCM) 10K type strain sequencing project: providing services to taxonomists for standard genome sequencing and annotation.</title>
        <authorList>
            <consortium name="The Broad Institute Genomics Platform"/>
            <consortium name="The Broad Institute Genome Sequencing Center for Infectious Disease"/>
            <person name="Wu L."/>
            <person name="Ma J."/>
        </authorList>
    </citation>
    <scope>NUCLEOTIDE SEQUENCE [LARGE SCALE GENOMIC DNA]</scope>
    <source>
        <strain evidence="3">JCM 3369</strain>
    </source>
</reference>
<feature type="region of interest" description="Disordered" evidence="1">
    <location>
        <begin position="42"/>
        <end position="113"/>
    </location>
</feature>
<dbReference type="InterPro" id="IPR049457">
    <property type="entry name" value="Emfourin"/>
</dbReference>
<dbReference type="Proteomes" id="UP001596380">
    <property type="component" value="Unassembled WGS sequence"/>
</dbReference>
<organism evidence="2 3">
    <name type="scientific">Actinomadura yumaensis</name>
    <dbReference type="NCBI Taxonomy" id="111807"/>
    <lineage>
        <taxon>Bacteria</taxon>
        <taxon>Bacillati</taxon>
        <taxon>Actinomycetota</taxon>
        <taxon>Actinomycetes</taxon>
        <taxon>Streptosporangiales</taxon>
        <taxon>Thermomonosporaceae</taxon>
        <taxon>Actinomadura</taxon>
    </lineage>
</organism>
<name>A0ABW2CRU2_9ACTN</name>
<dbReference type="RefSeq" id="WP_160821912.1">
    <property type="nucleotide sequence ID" value="NZ_JBHSXS010000026.1"/>
</dbReference>
<protein>
    <submittedName>
        <fullName evidence="2">Protealysin inhibitor emfourin</fullName>
    </submittedName>
</protein>
<accession>A0ABW2CRU2</accession>
<evidence type="ECO:0000313" key="2">
    <source>
        <dbReference type="EMBL" id="MFC6884369.1"/>
    </source>
</evidence>
<evidence type="ECO:0000256" key="1">
    <source>
        <dbReference type="SAM" id="MobiDB-lite"/>
    </source>
</evidence>
<evidence type="ECO:0000313" key="3">
    <source>
        <dbReference type="Proteomes" id="UP001596380"/>
    </source>
</evidence>
<gene>
    <name evidence="2" type="ORF">ACFQKB_31740</name>
</gene>
<sequence>MKIESTGGFAGREVMVALYDTADLPAEQAERVRAAVEELASAREPEEVGADLPAYRITIDADESGGTDRTGGTDESGGTDEAGVSAPRVFEVRGDPTGPPLTSSLATLLQGPG</sequence>
<dbReference type="Pfam" id="PF20242">
    <property type="entry name" value="Emfourin"/>
    <property type="match status" value="1"/>
</dbReference>
<dbReference type="EMBL" id="JBHSXS010000026">
    <property type="protein sequence ID" value="MFC6884369.1"/>
    <property type="molecule type" value="Genomic_DNA"/>
</dbReference>
<keyword evidence="3" id="KW-1185">Reference proteome</keyword>
<proteinExistence type="predicted"/>
<comment type="caution">
    <text evidence="2">The sequence shown here is derived from an EMBL/GenBank/DDBJ whole genome shotgun (WGS) entry which is preliminary data.</text>
</comment>